<proteinExistence type="predicted"/>
<dbReference type="AlphaFoldDB" id="A0A1H1Q2T9"/>
<sequence length="429" mass="48726">MSFNNSKQIVMFVIAFTALFFTACDSDDDGRRYDPGANDVPGSSSTAPLNETFEVGKPSSIEEKVYIHYLPWFSEGEDGNHWSDGTKNEPLIGYYSSQSWATHLYHILLSSAVGIDGAIINVRTAYDQDSFESFIESIKRIDDIYPDFKYDIAVSYDDQDATPASAIAEFTDLRDNIIPNTTHYLYKDGEPVIFIWNYDGFLTSQDYRDVANLIFTDNSPILLKNELDLGAVPGDFVMNSIYPWVQGWADDGSNWGEGYMSWFYNTQIDFKLNNKVEFVTGAVWPGFDDRSASWGQGRWIDRRNGETYNDTWALINETHPGEVDWVILETWNDFNEGSELEPTSGSGNYQYMDLTTEHIATYKGVPTLIDSEKWMYGAPIRIYEAAKLIEDGDRDYDTYYPVLETAIEHYLKTNGQAAYELAEDIIAGV</sequence>
<evidence type="ECO:0000313" key="3">
    <source>
        <dbReference type="EMBL" id="SDS17788.1"/>
    </source>
</evidence>
<gene>
    <name evidence="3" type="ORF">SAMN04489797_1038</name>
</gene>
<evidence type="ECO:0000313" key="4">
    <source>
        <dbReference type="Proteomes" id="UP000198963"/>
    </source>
</evidence>
<reference evidence="3 4" key="1">
    <citation type="submission" date="2016-10" db="EMBL/GenBank/DDBJ databases">
        <authorList>
            <person name="Varghese N."/>
            <person name="Submissions S."/>
        </authorList>
    </citation>
    <scope>NUCLEOTIDE SEQUENCE [LARGE SCALE GENOMIC DNA]</scope>
    <source>
        <strain evidence="3 4">RHA_55</strain>
    </source>
</reference>
<feature type="chain" id="PRO_5009257208" description="Glycosyl hydrolase family 71" evidence="2">
    <location>
        <begin position="24"/>
        <end position="429"/>
    </location>
</feature>
<dbReference type="EMBL" id="LT629774">
    <property type="protein sequence ID" value="SDS17788.1"/>
    <property type="molecule type" value="Genomic_DNA"/>
</dbReference>
<dbReference type="Proteomes" id="UP000198963">
    <property type="component" value="Chromosome I"/>
</dbReference>
<organism evidence="3 4">
    <name type="scientific">Winogradskyella sediminis</name>
    <dbReference type="NCBI Taxonomy" id="1382466"/>
    <lineage>
        <taxon>Bacteria</taxon>
        <taxon>Pseudomonadati</taxon>
        <taxon>Bacteroidota</taxon>
        <taxon>Flavobacteriia</taxon>
        <taxon>Flavobacteriales</taxon>
        <taxon>Flavobacteriaceae</taxon>
        <taxon>Winogradskyella</taxon>
    </lineage>
</organism>
<accession>A0A1H1Q2T9</accession>
<evidence type="ECO:0008006" key="5">
    <source>
        <dbReference type="Google" id="ProtNLM"/>
    </source>
</evidence>
<protein>
    <recommendedName>
        <fullName evidence="5">Glycosyl hydrolase family 71</fullName>
    </recommendedName>
</protein>
<dbReference type="Gene3D" id="3.20.20.80">
    <property type="entry name" value="Glycosidases"/>
    <property type="match status" value="1"/>
</dbReference>
<evidence type="ECO:0000256" key="1">
    <source>
        <dbReference type="SAM" id="MobiDB-lite"/>
    </source>
</evidence>
<dbReference type="RefSeq" id="WP_157724012.1">
    <property type="nucleotide sequence ID" value="NZ_LT629774.1"/>
</dbReference>
<evidence type="ECO:0000256" key="2">
    <source>
        <dbReference type="SAM" id="SignalP"/>
    </source>
</evidence>
<keyword evidence="2" id="KW-0732">Signal</keyword>
<feature type="region of interest" description="Disordered" evidence="1">
    <location>
        <begin position="32"/>
        <end position="51"/>
    </location>
</feature>
<dbReference type="STRING" id="1249933.SAMN04489797_1038"/>
<name>A0A1H1Q2T9_9FLAO</name>
<feature type="signal peptide" evidence="2">
    <location>
        <begin position="1"/>
        <end position="23"/>
    </location>
</feature>
<dbReference type="PROSITE" id="PS51257">
    <property type="entry name" value="PROKAR_LIPOPROTEIN"/>
    <property type="match status" value="1"/>
</dbReference>
<keyword evidence="4" id="KW-1185">Reference proteome</keyword>